<comment type="caution">
    <text evidence="2">The sequence shown here is derived from an EMBL/GenBank/DDBJ whole genome shotgun (WGS) entry which is preliminary data.</text>
</comment>
<reference evidence="2 3" key="1">
    <citation type="submission" date="2018-12" db="EMBL/GenBank/DDBJ databases">
        <title>Deinococcus radiophilus ATCC 27603 genome sequencing and assembly.</title>
        <authorList>
            <person name="Maclea K.S."/>
            <person name="Maynard C.R."/>
        </authorList>
    </citation>
    <scope>NUCLEOTIDE SEQUENCE [LARGE SCALE GENOMIC DNA]</scope>
    <source>
        <strain evidence="2 3">ATCC 27603</strain>
    </source>
</reference>
<evidence type="ECO:0000313" key="2">
    <source>
        <dbReference type="EMBL" id="RTR28664.1"/>
    </source>
</evidence>
<evidence type="ECO:0000313" key="3">
    <source>
        <dbReference type="Proteomes" id="UP000277766"/>
    </source>
</evidence>
<dbReference type="OrthoDB" id="9111355at2"/>
<evidence type="ECO:0000259" key="1">
    <source>
        <dbReference type="Pfam" id="PF13468"/>
    </source>
</evidence>
<dbReference type="Gene3D" id="3.10.180.10">
    <property type="entry name" value="2,3-Dihydroxybiphenyl 1,2-Dioxygenase, domain 1"/>
    <property type="match status" value="1"/>
</dbReference>
<keyword evidence="3" id="KW-1185">Reference proteome</keyword>
<organism evidence="2 3">
    <name type="scientific">Deinococcus radiophilus</name>
    <dbReference type="NCBI Taxonomy" id="32062"/>
    <lineage>
        <taxon>Bacteria</taxon>
        <taxon>Thermotogati</taxon>
        <taxon>Deinococcota</taxon>
        <taxon>Deinococci</taxon>
        <taxon>Deinococcales</taxon>
        <taxon>Deinococcaceae</taxon>
        <taxon>Deinococcus</taxon>
    </lineage>
</organism>
<dbReference type="AlphaFoldDB" id="A0A3S0L7C3"/>
<protein>
    <submittedName>
        <fullName evidence="2">VOC family protein</fullName>
    </submittedName>
</protein>
<feature type="domain" description="Glyoxalase-like" evidence="1">
    <location>
        <begin position="13"/>
        <end position="177"/>
    </location>
</feature>
<dbReference type="Pfam" id="PF13468">
    <property type="entry name" value="Glyoxalase_3"/>
    <property type="match status" value="1"/>
</dbReference>
<dbReference type="SUPFAM" id="SSF54593">
    <property type="entry name" value="Glyoxalase/Bleomycin resistance protein/Dihydroxybiphenyl dioxygenase"/>
    <property type="match status" value="1"/>
</dbReference>
<dbReference type="Proteomes" id="UP000277766">
    <property type="component" value="Unassembled WGS sequence"/>
</dbReference>
<dbReference type="InterPro" id="IPR025870">
    <property type="entry name" value="Glyoxalase-like_dom"/>
</dbReference>
<gene>
    <name evidence="2" type="ORF">EJ104_04745</name>
</gene>
<dbReference type="InterPro" id="IPR029068">
    <property type="entry name" value="Glyas_Bleomycin-R_OHBP_Dase"/>
</dbReference>
<sequence>MPSQSMPPTHWTLDHLVVATDTLENGRRWLEQQLGVSLQPGGQHAEFGTHNLLLSLGGSYLELIAIDPSAPQPADPRWFELDRPEMQQRLAERPHLIHWVVAVPELTGHPQARRLSRGGARWQLTVAPDGSLPGGGAAPSLIAWDTPPPAQSLPDQGVQLEQLELSSPHPERLAHWTGSYNGTEIVAQSAPTVSLRATLVTPKGHVRLD</sequence>
<dbReference type="RefSeq" id="WP_126351613.1">
    <property type="nucleotide sequence ID" value="NZ_CP086380.1"/>
</dbReference>
<dbReference type="EMBL" id="RXPE01000006">
    <property type="protein sequence ID" value="RTR28664.1"/>
    <property type="molecule type" value="Genomic_DNA"/>
</dbReference>
<proteinExistence type="predicted"/>
<accession>A0A3S0L7C3</accession>
<name>A0A3S0L7C3_9DEIO</name>